<comment type="caution">
    <text evidence="3">The sequence shown here is derived from an EMBL/GenBank/DDBJ whole genome shotgun (WGS) entry which is preliminary data.</text>
</comment>
<keyword evidence="2" id="KW-1133">Transmembrane helix</keyword>
<dbReference type="InterPro" id="IPR021100">
    <property type="entry name" value="N-glycosylation_EOS1"/>
</dbReference>
<dbReference type="AlphaFoldDB" id="A0A8H5GN74"/>
<reference evidence="3 4" key="1">
    <citation type="journal article" date="2020" name="ISME J.">
        <title>Uncovering the hidden diversity of litter-decomposition mechanisms in mushroom-forming fungi.</title>
        <authorList>
            <person name="Floudas D."/>
            <person name="Bentzer J."/>
            <person name="Ahren D."/>
            <person name="Johansson T."/>
            <person name="Persson P."/>
            <person name="Tunlid A."/>
        </authorList>
    </citation>
    <scope>NUCLEOTIDE SEQUENCE [LARGE SCALE GENOMIC DNA]</scope>
    <source>
        <strain evidence="3 4">CBS 291.85</strain>
    </source>
</reference>
<keyword evidence="2" id="KW-0812">Transmembrane</keyword>
<dbReference type="PANTHER" id="PTHR28147">
    <property type="entry name" value="N-GLYCOSYLATION PROTEIN EOS1"/>
    <property type="match status" value="1"/>
</dbReference>
<feature type="transmembrane region" description="Helical" evidence="2">
    <location>
        <begin position="231"/>
        <end position="252"/>
    </location>
</feature>
<proteinExistence type="predicted"/>
<evidence type="ECO:0000313" key="3">
    <source>
        <dbReference type="EMBL" id="KAF5368023.1"/>
    </source>
</evidence>
<protein>
    <submittedName>
        <fullName evidence="3">Uncharacterized protein</fullName>
    </submittedName>
</protein>
<organism evidence="3 4">
    <name type="scientific">Tetrapyrgos nigripes</name>
    <dbReference type="NCBI Taxonomy" id="182062"/>
    <lineage>
        <taxon>Eukaryota</taxon>
        <taxon>Fungi</taxon>
        <taxon>Dikarya</taxon>
        <taxon>Basidiomycota</taxon>
        <taxon>Agaricomycotina</taxon>
        <taxon>Agaricomycetes</taxon>
        <taxon>Agaricomycetidae</taxon>
        <taxon>Agaricales</taxon>
        <taxon>Marasmiineae</taxon>
        <taxon>Marasmiaceae</taxon>
        <taxon>Tetrapyrgos</taxon>
    </lineage>
</organism>
<dbReference type="Pfam" id="PF12326">
    <property type="entry name" value="EOS1"/>
    <property type="match status" value="1"/>
</dbReference>
<evidence type="ECO:0000256" key="1">
    <source>
        <dbReference type="SAM" id="MobiDB-lite"/>
    </source>
</evidence>
<keyword evidence="4" id="KW-1185">Reference proteome</keyword>
<dbReference type="GO" id="GO:0005789">
    <property type="term" value="C:endoplasmic reticulum membrane"/>
    <property type="evidence" value="ECO:0007669"/>
    <property type="project" value="InterPro"/>
</dbReference>
<gene>
    <name evidence="3" type="ORF">D9758_004495</name>
</gene>
<feature type="transmembrane region" description="Helical" evidence="2">
    <location>
        <begin position="274"/>
        <end position="297"/>
    </location>
</feature>
<feature type="transmembrane region" description="Helical" evidence="2">
    <location>
        <begin position="453"/>
        <end position="473"/>
    </location>
</feature>
<feature type="region of interest" description="Disordered" evidence="1">
    <location>
        <begin position="106"/>
        <end position="150"/>
    </location>
</feature>
<dbReference type="EMBL" id="JAACJM010000017">
    <property type="protein sequence ID" value="KAF5368023.1"/>
    <property type="molecule type" value="Genomic_DNA"/>
</dbReference>
<feature type="compositionally biased region" description="Basic residues" evidence="1">
    <location>
        <begin position="22"/>
        <end position="32"/>
    </location>
</feature>
<feature type="transmembrane region" description="Helical" evidence="2">
    <location>
        <begin position="421"/>
        <end position="441"/>
    </location>
</feature>
<dbReference type="GO" id="GO:0034599">
    <property type="term" value="P:cellular response to oxidative stress"/>
    <property type="evidence" value="ECO:0007669"/>
    <property type="project" value="InterPro"/>
</dbReference>
<dbReference type="Proteomes" id="UP000559256">
    <property type="component" value="Unassembled WGS sequence"/>
</dbReference>
<name>A0A8H5GN74_9AGAR</name>
<evidence type="ECO:0000313" key="4">
    <source>
        <dbReference type="Proteomes" id="UP000559256"/>
    </source>
</evidence>
<feature type="region of interest" description="Disordered" evidence="1">
    <location>
        <begin position="173"/>
        <end position="216"/>
    </location>
</feature>
<dbReference type="PANTHER" id="PTHR28147:SF1">
    <property type="entry name" value="N-GLYCOSYLATION PROTEIN EOS1"/>
    <property type="match status" value="1"/>
</dbReference>
<feature type="compositionally biased region" description="Basic and acidic residues" evidence="1">
    <location>
        <begin position="173"/>
        <end position="189"/>
    </location>
</feature>
<dbReference type="OrthoDB" id="2139606at2759"/>
<dbReference type="GO" id="GO:0006487">
    <property type="term" value="P:protein N-linked glycosylation"/>
    <property type="evidence" value="ECO:0007669"/>
    <property type="project" value="TreeGrafter"/>
</dbReference>
<accession>A0A8H5GN74</accession>
<feature type="region of interest" description="Disordered" evidence="1">
    <location>
        <begin position="1"/>
        <end position="45"/>
    </location>
</feature>
<feature type="compositionally biased region" description="Polar residues" evidence="1">
    <location>
        <begin position="1"/>
        <end position="18"/>
    </location>
</feature>
<sequence>MRTATSTSQADYYTTNNLAPRLPKKHHTKRSKANVPKSKSSSSLFTPAQVPLVIGPSAACSHPTLVSSKSSGFSKSFKLSKSSPSLSTSTCPFPYTRASFFTPMRSDSEDEDEMICTSWPETSRQRSTSPPPYTSSPYASSSSVNLNGDSTKSKASFRTKVFEFASGKSLTSRSREKLISTKQGEKGAGETETEIDEPPRHLPTTRNLPSTPPLIPPNTLQQRITPLLFEFSRWLSIVPALVGLFWNVYLMWDPSGFDVDGDANSGPGRPMPRIGWIISLALLTGWQCLFLTTGLLARWRLYYPPLATLIRLLALQAICWPATHFTLKVCNVGVRPVLTWAVVGTTTCASRSVQVWVTSNLWWEEAREGAASAGRESGPALPGLGQGPNGMGNGIHGHGPTSMKSKEKTSRRRWALSAARWVWAWAWVWGLESGVLQIGIGLEVGSGVGEGGIGMRLCGSVCFLLAWFIVSWLGRERLGGNGVGVDADLVKAKDEDVGLMKRDLTFFISCCCSLGLTIRSTFVITTLNVISPSIISLV</sequence>
<evidence type="ECO:0000256" key="2">
    <source>
        <dbReference type="SAM" id="Phobius"/>
    </source>
</evidence>
<keyword evidence="2" id="KW-0472">Membrane</keyword>